<evidence type="ECO:0000313" key="5">
    <source>
        <dbReference type="Proteomes" id="UP000823883"/>
    </source>
</evidence>
<dbReference type="SUPFAM" id="SSF55729">
    <property type="entry name" value="Acyl-CoA N-acyltransferases (Nat)"/>
    <property type="match status" value="1"/>
</dbReference>
<gene>
    <name evidence="4" type="ORF">IAA04_00805</name>
</gene>
<keyword evidence="1 4" id="KW-0808">Transferase</keyword>
<accession>A0A9D2P9B7</accession>
<comment type="caution">
    <text evidence="4">The sequence shown here is derived from an EMBL/GenBank/DDBJ whole genome shotgun (WGS) entry which is preliminary data.</text>
</comment>
<proteinExistence type="predicted"/>
<dbReference type="PROSITE" id="PS51186">
    <property type="entry name" value="GNAT"/>
    <property type="match status" value="1"/>
</dbReference>
<dbReference type="Gene3D" id="3.40.630.30">
    <property type="match status" value="1"/>
</dbReference>
<evidence type="ECO:0000313" key="4">
    <source>
        <dbReference type="EMBL" id="HJC46577.1"/>
    </source>
</evidence>
<dbReference type="AlphaFoldDB" id="A0A9D2P9B7"/>
<dbReference type="InterPro" id="IPR016181">
    <property type="entry name" value="Acyl_CoA_acyltransferase"/>
</dbReference>
<evidence type="ECO:0000256" key="1">
    <source>
        <dbReference type="ARBA" id="ARBA00022679"/>
    </source>
</evidence>
<dbReference type="CDD" id="cd04301">
    <property type="entry name" value="NAT_SF"/>
    <property type="match status" value="1"/>
</dbReference>
<dbReference type="PANTHER" id="PTHR43877:SF2">
    <property type="entry name" value="AMINOALKYLPHOSPHONATE N-ACETYLTRANSFERASE-RELATED"/>
    <property type="match status" value="1"/>
</dbReference>
<reference evidence="4" key="1">
    <citation type="journal article" date="2021" name="PeerJ">
        <title>Extensive microbial diversity within the chicken gut microbiome revealed by metagenomics and culture.</title>
        <authorList>
            <person name="Gilroy R."/>
            <person name="Ravi A."/>
            <person name="Getino M."/>
            <person name="Pursley I."/>
            <person name="Horton D.L."/>
            <person name="Alikhan N.F."/>
            <person name="Baker D."/>
            <person name="Gharbi K."/>
            <person name="Hall N."/>
            <person name="Watson M."/>
            <person name="Adriaenssens E.M."/>
            <person name="Foster-Nyarko E."/>
            <person name="Jarju S."/>
            <person name="Secka A."/>
            <person name="Antonio M."/>
            <person name="Oren A."/>
            <person name="Chaudhuri R.R."/>
            <person name="La Ragione R."/>
            <person name="Hildebrand F."/>
            <person name="Pallen M.J."/>
        </authorList>
    </citation>
    <scope>NUCLEOTIDE SEQUENCE</scope>
    <source>
        <strain evidence="4">CHK183-5548</strain>
    </source>
</reference>
<dbReference type="Pfam" id="PF00583">
    <property type="entry name" value="Acetyltransf_1"/>
    <property type="match status" value="1"/>
</dbReference>
<dbReference type="InterPro" id="IPR000182">
    <property type="entry name" value="GNAT_dom"/>
</dbReference>
<evidence type="ECO:0000256" key="2">
    <source>
        <dbReference type="ARBA" id="ARBA00023315"/>
    </source>
</evidence>
<dbReference type="Proteomes" id="UP000823883">
    <property type="component" value="Unassembled WGS sequence"/>
</dbReference>
<reference evidence="4" key="2">
    <citation type="submission" date="2021-04" db="EMBL/GenBank/DDBJ databases">
        <authorList>
            <person name="Gilroy R."/>
        </authorList>
    </citation>
    <scope>NUCLEOTIDE SEQUENCE</scope>
    <source>
        <strain evidence="4">CHK183-5548</strain>
    </source>
</reference>
<evidence type="ECO:0000259" key="3">
    <source>
        <dbReference type="PROSITE" id="PS51186"/>
    </source>
</evidence>
<dbReference type="EMBL" id="DWWL01000005">
    <property type="protein sequence ID" value="HJC46577.1"/>
    <property type="molecule type" value="Genomic_DNA"/>
</dbReference>
<dbReference type="EC" id="2.3.1.-" evidence="4"/>
<dbReference type="GO" id="GO:0016747">
    <property type="term" value="F:acyltransferase activity, transferring groups other than amino-acyl groups"/>
    <property type="evidence" value="ECO:0007669"/>
    <property type="project" value="InterPro"/>
</dbReference>
<keyword evidence="2 4" id="KW-0012">Acyltransferase</keyword>
<name>A0A9D2P9B7_9FIRM</name>
<dbReference type="PANTHER" id="PTHR43877">
    <property type="entry name" value="AMINOALKYLPHOSPHONATE N-ACETYLTRANSFERASE-RELATED-RELATED"/>
    <property type="match status" value="1"/>
</dbReference>
<feature type="domain" description="N-acetyltransferase" evidence="3">
    <location>
        <begin position="7"/>
        <end position="147"/>
    </location>
</feature>
<organism evidence="4 5">
    <name type="scientific">Candidatus Lachnoclostridium pullistercoris</name>
    <dbReference type="NCBI Taxonomy" id="2838632"/>
    <lineage>
        <taxon>Bacteria</taxon>
        <taxon>Bacillati</taxon>
        <taxon>Bacillota</taxon>
        <taxon>Clostridia</taxon>
        <taxon>Lachnospirales</taxon>
        <taxon>Lachnospiraceae</taxon>
    </lineage>
</organism>
<sequence length="147" mass="16899">MEKRNEGEIRPAAAEDWEQVYGLMCQLENEELDREGFYRIYMEQRKNPDFCGLVYAIDGQAEAFVNMRVEGQLHHAAPVAEILELIVGENLRGQGIGKVLFHEACRRAAEKGCVCLDVTSGRQRTGAHRFYEREGMKKSHFKFTMEL</sequence>
<protein>
    <submittedName>
        <fullName evidence="4">GNAT family N-acetyltransferase</fullName>
        <ecNumber evidence="4">2.3.1.-</ecNumber>
    </submittedName>
</protein>
<dbReference type="InterPro" id="IPR050832">
    <property type="entry name" value="Bact_Acetyltransf"/>
</dbReference>